<evidence type="ECO:0000313" key="7">
    <source>
        <dbReference type="EMBL" id="GBM61836.1"/>
    </source>
</evidence>
<dbReference type="InterPro" id="IPR026572">
    <property type="entry name" value="TMEM267"/>
</dbReference>
<feature type="transmembrane region" description="Helical" evidence="6">
    <location>
        <begin position="107"/>
        <end position="124"/>
    </location>
</feature>
<comment type="caution">
    <text evidence="7">The sequence shown here is derived from an EMBL/GenBank/DDBJ whole genome shotgun (WGS) entry which is preliminary data.</text>
</comment>
<evidence type="ECO:0000256" key="6">
    <source>
        <dbReference type="SAM" id="Phobius"/>
    </source>
</evidence>
<comment type="subcellular location">
    <subcellularLocation>
        <location evidence="1">Membrane</location>
        <topology evidence="1">Multi-pass membrane protein</topology>
    </subcellularLocation>
</comment>
<keyword evidence="4 6" id="KW-1133">Transmembrane helix</keyword>
<name>A0A4Y2H9T1_ARAVE</name>
<evidence type="ECO:0000256" key="4">
    <source>
        <dbReference type="ARBA" id="ARBA00022989"/>
    </source>
</evidence>
<feature type="transmembrane region" description="Helical" evidence="6">
    <location>
        <begin position="44"/>
        <end position="61"/>
    </location>
</feature>
<sequence length="204" mass="23336">MTLIFYIKQASYIICLLALSHYADIVLSLEAIHKNISLRCITDNLTHICLGIISWLIVCSYDSSSTTHVYQSLLCGLFAGLVDLDHFLMAKSLKFKDAISLSSRPPFHNTTFVAMFAISLILVMHFKGNELFENIGWYILVAAISHHLRDAQRRGLWLWPWRTRPLNYTNYLILTYLFPLAIGSLLKVLNKNTLKGKKQDVLFV</sequence>
<feature type="transmembrane region" description="Helical" evidence="6">
    <location>
        <begin position="68"/>
        <end position="87"/>
    </location>
</feature>
<protein>
    <recommendedName>
        <fullName evidence="2">Transmembrane protein 267</fullName>
    </recommendedName>
</protein>
<reference evidence="7 8" key="1">
    <citation type="journal article" date="2019" name="Sci. Rep.">
        <title>Orb-weaving spider Araneus ventricosus genome elucidates the spidroin gene catalogue.</title>
        <authorList>
            <person name="Kono N."/>
            <person name="Nakamura H."/>
            <person name="Ohtoshi R."/>
            <person name="Moran D.A.P."/>
            <person name="Shinohara A."/>
            <person name="Yoshida Y."/>
            <person name="Fujiwara M."/>
            <person name="Mori M."/>
            <person name="Tomita M."/>
            <person name="Arakawa K."/>
        </authorList>
    </citation>
    <scope>NUCLEOTIDE SEQUENCE [LARGE SCALE GENOMIC DNA]</scope>
</reference>
<dbReference type="InterPro" id="IPR007404">
    <property type="entry name" value="YdjM-like"/>
</dbReference>
<evidence type="ECO:0000256" key="5">
    <source>
        <dbReference type="ARBA" id="ARBA00023136"/>
    </source>
</evidence>
<evidence type="ECO:0000256" key="1">
    <source>
        <dbReference type="ARBA" id="ARBA00004141"/>
    </source>
</evidence>
<dbReference type="PANTHER" id="PTHR13628">
    <property type="entry name" value="TRANSMEMBRANE PROTEIN 267"/>
    <property type="match status" value="1"/>
</dbReference>
<evidence type="ECO:0000313" key="8">
    <source>
        <dbReference type="Proteomes" id="UP000499080"/>
    </source>
</evidence>
<feature type="transmembrane region" description="Helical" evidence="6">
    <location>
        <begin position="12"/>
        <end position="32"/>
    </location>
</feature>
<organism evidence="7 8">
    <name type="scientific">Araneus ventricosus</name>
    <name type="common">Orbweaver spider</name>
    <name type="synonym">Epeira ventricosa</name>
    <dbReference type="NCBI Taxonomy" id="182803"/>
    <lineage>
        <taxon>Eukaryota</taxon>
        <taxon>Metazoa</taxon>
        <taxon>Ecdysozoa</taxon>
        <taxon>Arthropoda</taxon>
        <taxon>Chelicerata</taxon>
        <taxon>Arachnida</taxon>
        <taxon>Araneae</taxon>
        <taxon>Araneomorphae</taxon>
        <taxon>Entelegynae</taxon>
        <taxon>Araneoidea</taxon>
        <taxon>Araneidae</taxon>
        <taxon>Araneus</taxon>
    </lineage>
</organism>
<keyword evidence="3 6" id="KW-0812">Transmembrane</keyword>
<dbReference type="GO" id="GO:0016020">
    <property type="term" value="C:membrane"/>
    <property type="evidence" value="ECO:0007669"/>
    <property type="project" value="UniProtKB-SubCell"/>
</dbReference>
<accession>A0A4Y2H9T1</accession>
<gene>
    <name evidence="7" type="primary">Tmem267</name>
    <name evidence="7" type="ORF">AVEN_105581_1</name>
</gene>
<feature type="transmembrane region" description="Helical" evidence="6">
    <location>
        <begin position="168"/>
        <end position="189"/>
    </location>
</feature>
<dbReference type="Pfam" id="PF04307">
    <property type="entry name" value="YdjM"/>
    <property type="match status" value="1"/>
</dbReference>
<dbReference type="EMBL" id="BGPR01001786">
    <property type="protein sequence ID" value="GBM61836.1"/>
    <property type="molecule type" value="Genomic_DNA"/>
</dbReference>
<dbReference type="PANTHER" id="PTHR13628:SF1">
    <property type="entry name" value="TRANSMEMBRANE PROTEIN 267"/>
    <property type="match status" value="1"/>
</dbReference>
<dbReference type="OrthoDB" id="10014558at2759"/>
<dbReference type="AlphaFoldDB" id="A0A4Y2H9T1"/>
<evidence type="ECO:0000256" key="3">
    <source>
        <dbReference type="ARBA" id="ARBA00022692"/>
    </source>
</evidence>
<evidence type="ECO:0000256" key="2">
    <source>
        <dbReference type="ARBA" id="ARBA00013977"/>
    </source>
</evidence>
<dbReference type="Proteomes" id="UP000499080">
    <property type="component" value="Unassembled WGS sequence"/>
</dbReference>
<keyword evidence="5 6" id="KW-0472">Membrane</keyword>
<proteinExistence type="predicted"/>
<keyword evidence="8" id="KW-1185">Reference proteome</keyword>